<proteinExistence type="predicted"/>
<evidence type="ECO:0000313" key="3">
    <source>
        <dbReference type="EMBL" id="GBL64206.1"/>
    </source>
</evidence>
<name>A0A4Y1ZRH3_ARAVE</name>
<accession>A0A4Y1ZRH3</accession>
<sequence>MDVEDAGVVQKLREGVTTQMPSSSSDRGSKLLGPSQNSPRVASIRDVNLTKLTILTHRRGHTSNLRGVGLRVERRHHLQSVCPQDVVLVD</sequence>
<evidence type="ECO:0000256" key="1">
    <source>
        <dbReference type="SAM" id="MobiDB-lite"/>
    </source>
</evidence>
<organism evidence="3 4">
    <name type="scientific">Araneus ventricosus</name>
    <name type="common">Orbweaver spider</name>
    <name type="synonym">Epeira ventricosa</name>
    <dbReference type="NCBI Taxonomy" id="182803"/>
    <lineage>
        <taxon>Eukaryota</taxon>
        <taxon>Metazoa</taxon>
        <taxon>Ecdysozoa</taxon>
        <taxon>Arthropoda</taxon>
        <taxon>Chelicerata</taxon>
        <taxon>Arachnida</taxon>
        <taxon>Araneae</taxon>
        <taxon>Araneomorphae</taxon>
        <taxon>Entelegynae</taxon>
        <taxon>Araneoidea</taxon>
        <taxon>Araneidae</taxon>
        <taxon>Araneus</taxon>
    </lineage>
</organism>
<dbReference type="AlphaFoldDB" id="A0A4Y1ZRH3"/>
<keyword evidence="4" id="KW-1185">Reference proteome</keyword>
<evidence type="ECO:0000313" key="2">
    <source>
        <dbReference type="EMBL" id="GBL64199.1"/>
    </source>
</evidence>
<gene>
    <name evidence="2" type="ORF">AVEN_258273_1</name>
    <name evidence="3" type="ORF">AVEN_261190_1</name>
</gene>
<dbReference type="EMBL" id="BGPR01077127">
    <property type="protein sequence ID" value="GBL64199.1"/>
    <property type="molecule type" value="Genomic_DNA"/>
</dbReference>
<feature type="region of interest" description="Disordered" evidence="1">
    <location>
        <begin position="1"/>
        <end position="39"/>
    </location>
</feature>
<protein>
    <submittedName>
        <fullName evidence="3">Uncharacterized protein</fullName>
    </submittedName>
</protein>
<feature type="compositionally biased region" description="Polar residues" evidence="1">
    <location>
        <begin position="16"/>
        <end position="26"/>
    </location>
</feature>
<dbReference type="Proteomes" id="UP000499080">
    <property type="component" value="Unassembled WGS sequence"/>
</dbReference>
<evidence type="ECO:0000313" key="4">
    <source>
        <dbReference type="Proteomes" id="UP000499080"/>
    </source>
</evidence>
<comment type="caution">
    <text evidence="3">The sequence shown here is derived from an EMBL/GenBank/DDBJ whole genome shotgun (WGS) entry which is preliminary data.</text>
</comment>
<reference evidence="3 4" key="1">
    <citation type="journal article" date="2019" name="Sci. Rep.">
        <title>Orb-weaving spider Araneus ventricosus genome elucidates the spidroin gene catalogue.</title>
        <authorList>
            <person name="Kono N."/>
            <person name="Nakamura H."/>
            <person name="Ohtoshi R."/>
            <person name="Moran D.A.P."/>
            <person name="Shinohara A."/>
            <person name="Yoshida Y."/>
            <person name="Fujiwara M."/>
            <person name="Mori M."/>
            <person name="Tomita M."/>
            <person name="Arakawa K."/>
        </authorList>
    </citation>
    <scope>NUCLEOTIDE SEQUENCE [LARGE SCALE GENOMIC DNA]</scope>
</reference>
<dbReference type="EMBL" id="BGPR01077128">
    <property type="protein sequence ID" value="GBL64206.1"/>
    <property type="molecule type" value="Genomic_DNA"/>
</dbReference>